<keyword evidence="3 6" id="KW-0812">Transmembrane</keyword>
<feature type="transmembrane region" description="Helical" evidence="6">
    <location>
        <begin position="51"/>
        <end position="72"/>
    </location>
</feature>
<keyword evidence="8" id="KW-1185">Reference proteome</keyword>
<dbReference type="PIRSF" id="PIRSF006060">
    <property type="entry name" value="AA_transporter"/>
    <property type="match status" value="1"/>
</dbReference>
<sequence>MSQSKPLSMANPAGLTSPSRPGLGLMTLFAVAVGVVVVQGTMVSVLQGAGIGGYGFMLAIVLAALLALCYVFTFSELSLMLPGAGGISVYTQVAMGHFPAIVATLAGYPVVAMFALSAELLLVEFILGQLYPMLFGLPGIGLGLLALLAGLNLLGVNIFARVQSLLAFVMLMTLALIGLAGVSELGTIAPTVSVTEFNPLGLGVLSLVVLAIWAFVGLEFVCPLIPDSRQPQRHVPLAMISALVVLTFIYLLLAWAGLKFVPVMTLAGAELPHMELVLALFGDSGMLLLAVAAITATCSTVNTVLATVPRMLAGMADSGQLPACFAHRRANGTPWLSILVQALMIAAPVMLLGHDPDSIIMLLISAAAAWIVTYVIAHLDVLVLRRRYPELPRPFKTPWYPLPQLLGMAGMGYVFFNNSPSPELSAQVYGNTALVLGLVALFALAWVRLKMKKGLFAATPLSHLSLVSQGLNT</sequence>
<feature type="transmembrane region" description="Helical" evidence="6">
    <location>
        <begin position="165"/>
        <end position="182"/>
    </location>
</feature>
<feature type="transmembrane region" description="Helical" evidence="6">
    <location>
        <begin position="93"/>
        <end position="118"/>
    </location>
</feature>
<evidence type="ECO:0000256" key="3">
    <source>
        <dbReference type="ARBA" id="ARBA00022692"/>
    </source>
</evidence>
<dbReference type="PANTHER" id="PTHR42770">
    <property type="entry name" value="AMINO ACID TRANSPORTER-RELATED"/>
    <property type="match status" value="1"/>
</dbReference>
<feature type="transmembrane region" description="Helical" evidence="6">
    <location>
        <begin position="237"/>
        <end position="258"/>
    </location>
</feature>
<comment type="subcellular location">
    <subcellularLocation>
        <location evidence="1">Cell membrane</location>
        <topology evidence="1">Multi-pass membrane protein</topology>
    </subcellularLocation>
</comment>
<evidence type="ECO:0000256" key="6">
    <source>
        <dbReference type="SAM" id="Phobius"/>
    </source>
</evidence>
<feature type="transmembrane region" description="Helical" evidence="6">
    <location>
        <begin position="278"/>
        <end position="305"/>
    </location>
</feature>
<keyword evidence="5 6" id="KW-0472">Membrane</keyword>
<evidence type="ECO:0000313" key="8">
    <source>
        <dbReference type="Proteomes" id="UP001500795"/>
    </source>
</evidence>
<feature type="transmembrane region" description="Helical" evidence="6">
    <location>
        <begin position="398"/>
        <end position="416"/>
    </location>
</feature>
<feature type="transmembrane region" description="Helical" evidence="6">
    <location>
        <begin position="130"/>
        <end position="153"/>
    </location>
</feature>
<dbReference type="RefSeq" id="WP_344957592.1">
    <property type="nucleotide sequence ID" value="NZ_BAABCX010000002.1"/>
</dbReference>
<dbReference type="Pfam" id="PF13520">
    <property type="entry name" value="AA_permease_2"/>
    <property type="match status" value="1"/>
</dbReference>
<keyword evidence="2" id="KW-1003">Cell membrane</keyword>
<feature type="transmembrane region" description="Helical" evidence="6">
    <location>
        <begin position="359"/>
        <end position="377"/>
    </location>
</feature>
<evidence type="ECO:0000256" key="5">
    <source>
        <dbReference type="ARBA" id="ARBA00023136"/>
    </source>
</evidence>
<keyword evidence="4 6" id="KW-1133">Transmembrane helix</keyword>
<dbReference type="Proteomes" id="UP001500795">
    <property type="component" value="Unassembled WGS sequence"/>
</dbReference>
<dbReference type="InterPro" id="IPR050367">
    <property type="entry name" value="APC_superfamily"/>
</dbReference>
<protein>
    <submittedName>
        <fullName evidence="7">APC family permease</fullName>
    </submittedName>
</protein>
<reference evidence="8" key="1">
    <citation type="journal article" date="2019" name="Int. J. Syst. Evol. Microbiol.">
        <title>The Global Catalogue of Microorganisms (GCM) 10K type strain sequencing project: providing services to taxonomists for standard genome sequencing and annotation.</title>
        <authorList>
            <consortium name="The Broad Institute Genomics Platform"/>
            <consortium name="The Broad Institute Genome Sequencing Center for Infectious Disease"/>
            <person name="Wu L."/>
            <person name="Ma J."/>
        </authorList>
    </citation>
    <scope>NUCLEOTIDE SEQUENCE [LARGE SCALE GENOMIC DNA]</scope>
    <source>
        <strain evidence="8">JCM 17110</strain>
    </source>
</reference>
<dbReference type="PANTHER" id="PTHR42770:SF12">
    <property type="entry name" value="AMINO ACID TRANSPORTER"/>
    <property type="match status" value="1"/>
</dbReference>
<accession>A0ABP6VTQ8</accession>
<feature type="transmembrane region" description="Helical" evidence="6">
    <location>
        <begin position="335"/>
        <end position="353"/>
    </location>
</feature>
<evidence type="ECO:0000256" key="1">
    <source>
        <dbReference type="ARBA" id="ARBA00004651"/>
    </source>
</evidence>
<organism evidence="7 8">
    <name type="scientific">Zobellella aerophila</name>
    <dbReference type="NCBI Taxonomy" id="870480"/>
    <lineage>
        <taxon>Bacteria</taxon>
        <taxon>Pseudomonadati</taxon>
        <taxon>Pseudomonadota</taxon>
        <taxon>Gammaproteobacteria</taxon>
        <taxon>Aeromonadales</taxon>
        <taxon>Aeromonadaceae</taxon>
        <taxon>Zobellella</taxon>
    </lineage>
</organism>
<dbReference type="Gene3D" id="1.20.1740.10">
    <property type="entry name" value="Amino acid/polyamine transporter I"/>
    <property type="match status" value="1"/>
</dbReference>
<evidence type="ECO:0000256" key="2">
    <source>
        <dbReference type="ARBA" id="ARBA00022475"/>
    </source>
</evidence>
<comment type="caution">
    <text evidence="7">The sequence shown here is derived from an EMBL/GenBank/DDBJ whole genome shotgun (WGS) entry which is preliminary data.</text>
</comment>
<dbReference type="InterPro" id="IPR002293">
    <property type="entry name" value="AA/rel_permease1"/>
</dbReference>
<proteinExistence type="predicted"/>
<name>A0ABP6VTQ8_9GAMM</name>
<evidence type="ECO:0000313" key="7">
    <source>
        <dbReference type="EMBL" id="GAA3540645.1"/>
    </source>
</evidence>
<feature type="transmembrane region" description="Helical" evidence="6">
    <location>
        <begin position="428"/>
        <end position="447"/>
    </location>
</feature>
<gene>
    <name evidence="7" type="ORF">GCM10022394_20530</name>
</gene>
<dbReference type="EMBL" id="BAABCX010000002">
    <property type="protein sequence ID" value="GAA3540645.1"/>
    <property type="molecule type" value="Genomic_DNA"/>
</dbReference>
<feature type="transmembrane region" description="Helical" evidence="6">
    <location>
        <begin position="21"/>
        <end position="45"/>
    </location>
</feature>
<feature type="transmembrane region" description="Helical" evidence="6">
    <location>
        <begin position="202"/>
        <end position="225"/>
    </location>
</feature>
<evidence type="ECO:0000256" key="4">
    <source>
        <dbReference type="ARBA" id="ARBA00022989"/>
    </source>
</evidence>